<feature type="non-terminal residue" evidence="5">
    <location>
        <position position="425"/>
    </location>
</feature>
<dbReference type="InterPro" id="IPR017853">
    <property type="entry name" value="GH"/>
</dbReference>
<dbReference type="InterPro" id="IPR029070">
    <property type="entry name" value="Chitinase_insertion_sf"/>
</dbReference>
<feature type="signal peptide" evidence="3">
    <location>
        <begin position="1"/>
        <end position="23"/>
    </location>
</feature>
<dbReference type="Proteomes" id="UP000274822">
    <property type="component" value="Unassembled WGS sequence"/>
</dbReference>
<dbReference type="GO" id="GO:0008061">
    <property type="term" value="F:chitin binding"/>
    <property type="evidence" value="ECO:0007669"/>
    <property type="project" value="InterPro"/>
</dbReference>
<reference evidence="5 6" key="1">
    <citation type="journal article" date="2018" name="New Phytol.">
        <title>Phylogenomics of Endogonaceae and evolution of mycorrhizas within Mucoromycota.</title>
        <authorList>
            <person name="Chang Y."/>
            <person name="Desiro A."/>
            <person name="Na H."/>
            <person name="Sandor L."/>
            <person name="Lipzen A."/>
            <person name="Clum A."/>
            <person name="Barry K."/>
            <person name="Grigoriev I.V."/>
            <person name="Martin F.M."/>
            <person name="Stajich J.E."/>
            <person name="Smith M.E."/>
            <person name="Bonito G."/>
            <person name="Spatafora J.W."/>
        </authorList>
    </citation>
    <scope>NUCLEOTIDE SEQUENCE [LARGE SCALE GENOMIC DNA]</scope>
    <source>
        <strain evidence="5 6">AD002</strain>
    </source>
</reference>
<comment type="caution">
    <text evidence="5">The sequence shown here is derived from an EMBL/GenBank/DDBJ whole genome shotgun (WGS) entry which is preliminary data.</text>
</comment>
<organism evidence="5 6">
    <name type="scientific">Jimgerdemannia flammicorona</name>
    <dbReference type="NCBI Taxonomy" id="994334"/>
    <lineage>
        <taxon>Eukaryota</taxon>
        <taxon>Fungi</taxon>
        <taxon>Fungi incertae sedis</taxon>
        <taxon>Mucoromycota</taxon>
        <taxon>Mucoromycotina</taxon>
        <taxon>Endogonomycetes</taxon>
        <taxon>Endogonales</taxon>
        <taxon>Endogonaceae</taxon>
        <taxon>Jimgerdemannia</taxon>
    </lineage>
</organism>
<evidence type="ECO:0000256" key="1">
    <source>
        <dbReference type="ARBA" id="ARBA00009336"/>
    </source>
</evidence>
<gene>
    <name evidence="5" type="ORF">BC938DRAFT_476158</name>
</gene>
<evidence type="ECO:0000256" key="3">
    <source>
        <dbReference type="SAM" id="SignalP"/>
    </source>
</evidence>
<dbReference type="InterPro" id="IPR001223">
    <property type="entry name" value="Glyco_hydro18_cat"/>
</dbReference>
<accession>A0A433PJV2</accession>
<feature type="domain" description="GH18" evidence="4">
    <location>
        <begin position="70"/>
        <end position="425"/>
    </location>
</feature>
<sequence>MRVSLFAAFVSLAIAATFQLGTAHEPDGAHGSQSVFDKKLVSTRITVSDILNNHGKYDAARAHTKLFEAGATLVYVTPWNNHGMYNQIFRFTENDINHYLVPFGVGYDVVKYFKGKFDFGEQRYELTGGHDVDKGWMEEVRGRVNDKLVGKIVPRFQFHGWSREDLVALVQNESEAKALADVLAEECKKHDFNGLVLESGIPTYLPVFFGLLAGQLHGYGRELIVVIPPNREGSLQLLTQETFKQLASVADYLSLMTYDYSSSKPTGGPNAPIDWMEENIDDITNDSNRRKLLLGLNMYGMDFSPRDEPQAVVGNQVLEILRGPGVGTINWDKESEEHWFEYKDPQGVSHQVWTPTLKVGAGARRCGGKGKEDGMILVSGVGIVIIRLRVWVIDGFFVLNSPWRRGSTWRRITMRVAFGRFIGPL</sequence>
<keyword evidence="3" id="KW-0732">Signal</keyword>
<dbReference type="SUPFAM" id="SSF51445">
    <property type="entry name" value="(Trans)glycosidases"/>
    <property type="match status" value="1"/>
</dbReference>
<name>A0A433PJV2_9FUNG</name>
<proteinExistence type="inferred from homology"/>
<protein>
    <recommendedName>
        <fullName evidence="2">Chitinase domain-containing protein 1</fullName>
    </recommendedName>
</protein>
<dbReference type="Gene3D" id="3.10.50.10">
    <property type="match status" value="1"/>
</dbReference>
<dbReference type="PROSITE" id="PS51910">
    <property type="entry name" value="GH18_2"/>
    <property type="match status" value="1"/>
</dbReference>
<dbReference type="PANTHER" id="PTHR46066:SF2">
    <property type="entry name" value="CHITINASE DOMAIN-CONTAINING PROTEIN 1"/>
    <property type="match status" value="1"/>
</dbReference>
<dbReference type="GO" id="GO:0005975">
    <property type="term" value="P:carbohydrate metabolic process"/>
    <property type="evidence" value="ECO:0007669"/>
    <property type="project" value="InterPro"/>
</dbReference>
<evidence type="ECO:0000313" key="5">
    <source>
        <dbReference type="EMBL" id="RUS17796.1"/>
    </source>
</evidence>
<dbReference type="EMBL" id="RBNJ01022767">
    <property type="protein sequence ID" value="RUS17796.1"/>
    <property type="molecule type" value="Genomic_DNA"/>
</dbReference>
<dbReference type="AlphaFoldDB" id="A0A433PJV2"/>
<keyword evidence="6" id="KW-1185">Reference proteome</keyword>
<dbReference type="PANTHER" id="PTHR46066">
    <property type="entry name" value="CHITINASE DOMAIN-CONTAINING PROTEIN 1 FAMILY MEMBER"/>
    <property type="match status" value="1"/>
</dbReference>
<dbReference type="Gene3D" id="3.20.20.80">
    <property type="entry name" value="Glycosidases"/>
    <property type="match status" value="1"/>
</dbReference>
<evidence type="ECO:0000256" key="2">
    <source>
        <dbReference type="ARBA" id="ARBA00040976"/>
    </source>
</evidence>
<dbReference type="InterPro" id="IPR011583">
    <property type="entry name" value="Chitinase_II/V-like_cat"/>
</dbReference>
<feature type="chain" id="PRO_5018976508" description="Chitinase domain-containing protein 1" evidence="3">
    <location>
        <begin position="24"/>
        <end position="425"/>
    </location>
</feature>
<dbReference type="GO" id="GO:0012505">
    <property type="term" value="C:endomembrane system"/>
    <property type="evidence" value="ECO:0007669"/>
    <property type="project" value="TreeGrafter"/>
</dbReference>
<dbReference type="SMART" id="SM00636">
    <property type="entry name" value="Glyco_18"/>
    <property type="match status" value="1"/>
</dbReference>
<dbReference type="GO" id="GO:0070492">
    <property type="term" value="F:oligosaccharide binding"/>
    <property type="evidence" value="ECO:0007669"/>
    <property type="project" value="TreeGrafter"/>
</dbReference>
<evidence type="ECO:0000259" key="4">
    <source>
        <dbReference type="PROSITE" id="PS51910"/>
    </source>
</evidence>
<comment type="similarity">
    <text evidence="1">Belongs to the glycosyl hydrolase 18 family.</text>
</comment>
<dbReference type="Pfam" id="PF00704">
    <property type="entry name" value="Glyco_hydro_18"/>
    <property type="match status" value="1"/>
</dbReference>
<evidence type="ECO:0000313" key="6">
    <source>
        <dbReference type="Proteomes" id="UP000274822"/>
    </source>
</evidence>